<dbReference type="SUPFAM" id="SSF55804">
    <property type="entry name" value="Phoshotransferase/anion transport protein"/>
    <property type="match status" value="1"/>
</dbReference>
<dbReference type="RefSeq" id="WP_059633963.1">
    <property type="nucleotide sequence ID" value="NZ_JBGRUP010000006.1"/>
</dbReference>
<evidence type="ECO:0000313" key="3">
    <source>
        <dbReference type="Proteomes" id="UP000065521"/>
    </source>
</evidence>
<accession>A0A102M161</accession>
<reference evidence="2 3" key="1">
    <citation type="submission" date="2015-11" db="EMBL/GenBank/DDBJ databases">
        <title>Expanding the genomic diversity of Burkholderia species for the development of highly accurate diagnostics.</title>
        <authorList>
            <person name="Sahl J."/>
            <person name="Keim P."/>
            <person name="Wagner D."/>
        </authorList>
    </citation>
    <scope>NUCLEOTIDE SEQUENCE [LARGE SCALE GENOMIC DNA]</scope>
    <source>
        <strain evidence="2 3">RF32-BP4</strain>
    </source>
</reference>
<proteinExistence type="predicted"/>
<name>A0A102M161_9BURK</name>
<dbReference type="PANTHER" id="PTHR47738">
    <property type="entry name" value="PTS SYSTEM FRUCTOSE-LIKE EIIA COMPONENT-RELATED"/>
    <property type="match status" value="1"/>
</dbReference>
<dbReference type="InterPro" id="IPR002178">
    <property type="entry name" value="PTS_EIIA_type-2_dom"/>
</dbReference>
<feature type="domain" description="PTS EIIA type-2" evidence="1">
    <location>
        <begin position="6"/>
        <end position="149"/>
    </location>
</feature>
<dbReference type="InterPro" id="IPR016152">
    <property type="entry name" value="PTrfase/Anion_transptr"/>
</dbReference>
<dbReference type="Gene3D" id="3.40.930.10">
    <property type="entry name" value="Mannitol-specific EII, Chain A"/>
    <property type="match status" value="1"/>
</dbReference>
<dbReference type="EMBL" id="LOTN01000034">
    <property type="protein sequence ID" value="KUZ89739.1"/>
    <property type="molecule type" value="Genomic_DNA"/>
</dbReference>
<dbReference type="PROSITE" id="PS51094">
    <property type="entry name" value="PTS_EIIA_TYPE_2"/>
    <property type="match status" value="1"/>
</dbReference>
<dbReference type="PANTHER" id="PTHR47738:SF1">
    <property type="entry name" value="NITROGEN REGULATORY PROTEIN"/>
    <property type="match status" value="1"/>
</dbReference>
<evidence type="ECO:0000259" key="1">
    <source>
        <dbReference type="PROSITE" id="PS51094"/>
    </source>
</evidence>
<organism evidence="2 3">
    <name type="scientific">Burkholderia ubonensis</name>
    <dbReference type="NCBI Taxonomy" id="101571"/>
    <lineage>
        <taxon>Bacteria</taxon>
        <taxon>Pseudomonadati</taxon>
        <taxon>Pseudomonadota</taxon>
        <taxon>Betaproteobacteria</taxon>
        <taxon>Burkholderiales</taxon>
        <taxon>Burkholderiaceae</taxon>
        <taxon>Burkholderia</taxon>
        <taxon>Burkholderia cepacia complex</taxon>
    </lineage>
</organism>
<dbReference type="Proteomes" id="UP000065521">
    <property type="component" value="Unassembled WGS sequence"/>
</dbReference>
<dbReference type="InterPro" id="IPR051541">
    <property type="entry name" value="PTS_SugarTrans_NitroReg"/>
</dbReference>
<evidence type="ECO:0000313" key="2">
    <source>
        <dbReference type="EMBL" id="KUZ89739.1"/>
    </source>
</evidence>
<sequence length="150" mass="16939">MTRPTRICPPENILLDALIESPNQLFEHAAQHIQRRYGFSAERIKAGLIEREQIGSTGPGQGVAIPHARVDGVGSAVGLFIRAMYPFSFNAPDRRPVDEFILLVMPEEDHREHLELLADAARFFGERHFRLAARAAQAPNDVRRLMQSMR</sequence>
<gene>
    <name evidence="2" type="ORF">WI38_16450</name>
</gene>
<dbReference type="Pfam" id="PF00359">
    <property type="entry name" value="PTS_EIIA_2"/>
    <property type="match status" value="1"/>
</dbReference>
<dbReference type="CDD" id="cd00211">
    <property type="entry name" value="PTS_IIA_fru"/>
    <property type="match status" value="1"/>
</dbReference>
<protein>
    <submittedName>
        <fullName evidence="2">PTS fructose transporter subunit IIA</fullName>
    </submittedName>
</protein>
<dbReference type="GO" id="GO:0030295">
    <property type="term" value="F:protein kinase activator activity"/>
    <property type="evidence" value="ECO:0007669"/>
    <property type="project" value="TreeGrafter"/>
</dbReference>
<comment type="caution">
    <text evidence="2">The sequence shown here is derived from an EMBL/GenBank/DDBJ whole genome shotgun (WGS) entry which is preliminary data.</text>
</comment>
<dbReference type="AlphaFoldDB" id="A0A102M161"/>